<dbReference type="GO" id="GO:0015483">
    <property type="term" value="F:long-chain fatty acid transporting porin activity"/>
    <property type="evidence" value="ECO:0007669"/>
    <property type="project" value="TreeGrafter"/>
</dbReference>
<evidence type="ECO:0000256" key="7">
    <source>
        <dbReference type="ARBA" id="ARBA00023237"/>
    </source>
</evidence>
<keyword evidence="5 8" id="KW-0732">Signal</keyword>
<evidence type="ECO:0008006" key="11">
    <source>
        <dbReference type="Google" id="ProtNLM"/>
    </source>
</evidence>
<keyword evidence="6" id="KW-0472">Membrane</keyword>
<dbReference type="GO" id="GO:0009279">
    <property type="term" value="C:cell outer membrane"/>
    <property type="evidence" value="ECO:0007669"/>
    <property type="project" value="UniProtKB-SubCell"/>
</dbReference>
<keyword evidence="7" id="KW-0998">Cell outer membrane</keyword>
<keyword evidence="4" id="KW-0812">Transmembrane</keyword>
<proteinExistence type="inferred from homology"/>
<reference evidence="9 10" key="1">
    <citation type="submission" date="2018-08" db="EMBL/GenBank/DDBJ databases">
        <title>Genomic Encyclopedia of Archaeal and Bacterial Type Strains, Phase II (KMG-II): from individual species to whole genera.</title>
        <authorList>
            <person name="Goeker M."/>
        </authorList>
    </citation>
    <scope>NUCLEOTIDE SEQUENCE [LARGE SCALE GENOMIC DNA]</scope>
    <source>
        <strain evidence="9 10">DSM 100880</strain>
    </source>
</reference>
<gene>
    <name evidence="9" type="ORF">C8P67_102427</name>
</gene>
<evidence type="ECO:0000256" key="3">
    <source>
        <dbReference type="ARBA" id="ARBA00022452"/>
    </source>
</evidence>
<comment type="similarity">
    <text evidence="2">Belongs to the OmpP1/FadL family.</text>
</comment>
<accession>A0A3E0ESD3</accession>
<dbReference type="PANTHER" id="PTHR35093">
    <property type="entry name" value="OUTER MEMBRANE PROTEIN NMB0088-RELATED"/>
    <property type="match status" value="1"/>
</dbReference>
<evidence type="ECO:0000256" key="1">
    <source>
        <dbReference type="ARBA" id="ARBA00004571"/>
    </source>
</evidence>
<evidence type="ECO:0000256" key="5">
    <source>
        <dbReference type="ARBA" id="ARBA00022729"/>
    </source>
</evidence>
<name>A0A3E0ESD3_9FLAO</name>
<dbReference type="SUPFAM" id="SSF56935">
    <property type="entry name" value="Porins"/>
    <property type="match status" value="1"/>
</dbReference>
<dbReference type="RefSeq" id="WP_115810844.1">
    <property type="nucleotide sequence ID" value="NZ_QUNI01000002.1"/>
</dbReference>
<dbReference type="Gene3D" id="2.40.160.60">
    <property type="entry name" value="Outer membrane protein transport protein (OMPP1/FadL/TodX)"/>
    <property type="match status" value="1"/>
</dbReference>
<evidence type="ECO:0000256" key="2">
    <source>
        <dbReference type="ARBA" id="ARBA00008163"/>
    </source>
</evidence>
<evidence type="ECO:0000256" key="4">
    <source>
        <dbReference type="ARBA" id="ARBA00022692"/>
    </source>
</evidence>
<feature type="signal peptide" evidence="8">
    <location>
        <begin position="1"/>
        <end position="20"/>
    </location>
</feature>
<protein>
    <recommendedName>
        <fullName evidence="11">Outer membrane protein transport protein (OMPP1/FadL/TodX)</fullName>
    </recommendedName>
</protein>
<evidence type="ECO:0000313" key="9">
    <source>
        <dbReference type="EMBL" id="REH01165.1"/>
    </source>
</evidence>
<dbReference type="Pfam" id="PF03349">
    <property type="entry name" value="Toluene_X"/>
    <property type="match status" value="1"/>
</dbReference>
<dbReference type="InterPro" id="IPR005017">
    <property type="entry name" value="OMPP1/FadL/TodX"/>
</dbReference>
<comment type="subcellular location">
    <subcellularLocation>
        <location evidence="1">Cell outer membrane</location>
        <topology evidence="1">Multi-pass membrane protein</topology>
    </subcellularLocation>
</comment>
<evidence type="ECO:0000313" key="10">
    <source>
        <dbReference type="Proteomes" id="UP000257136"/>
    </source>
</evidence>
<evidence type="ECO:0000256" key="6">
    <source>
        <dbReference type="ARBA" id="ARBA00023136"/>
    </source>
</evidence>
<feature type="chain" id="PRO_5017626974" description="Outer membrane protein transport protein (OMPP1/FadL/TodX)" evidence="8">
    <location>
        <begin position="21"/>
        <end position="501"/>
    </location>
</feature>
<evidence type="ECO:0000256" key="8">
    <source>
        <dbReference type="SAM" id="SignalP"/>
    </source>
</evidence>
<sequence>MKKNLLLLLAAGLTFSTVQSQEMKDAMLYAQSELQGTARFTSMSGAFGALGGDLSSLNVNPAGSAIFNNNQFASTMGFYDTKNNSNYFRTSTTASENTFDLNQAGGVFVFKTRDPNNSVKKFSMSINYENTNNYNNSLFSAGVSPINSIANYFTSYATGVELELLRNSNYADLNNGEQQAFLGYQGYIINPVSDTDKNTLYTSNVRSGGNYYQENSVYSNGYNGKLIFNSAVQINNLYFGLNLNSHFTDYVQDTNFYESNNNTLDLGDDGVSNLNFSNSLHTFGSGFSFQFGTIAKLNDNIRVGFTYESPTWYNLQNEFSQRLTSITTNIKESRPPNVVDPVIINYYAPYDLQTPGSLTGSFAYIFGKMGLISIDYKYKDYSNTEFSPENNPVFRAQNSIMQNSLGSSNEIRVGGEYRIQNLKLRGGYRFEGSPYKDSVTVGDLNSFSGGLGYNFGSIKLDFSYVHVHSTSQEQFFSQGFTERAGINTYKNNYTMTFTFEM</sequence>
<comment type="caution">
    <text evidence="9">The sequence shown here is derived from an EMBL/GenBank/DDBJ whole genome shotgun (WGS) entry which is preliminary data.</text>
</comment>
<organism evidence="9 10">
    <name type="scientific">Flavobacterium aquicola</name>
    <dbReference type="NCBI Taxonomy" id="1682742"/>
    <lineage>
        <taxon>Bacteria</taxon>
        <taxon>Pseudomonadati</taxon>
        <taxon>Bacteroidota</taxon>
        <taxon>Flavobacteriia</taxon>
        <taxon>Flavobacteriales</taxon>
        <taxon>Flavobacteriaceae</taxon>
        <taxon>Flavobacterium</taxon>
    </lineage>
</organism>
<dbReference type="EMBL" id="QUNI01000002">
    <property type="protein sequence ID" value="REH01165.1"/>
    <property type="molecule type" value="Genomic_DNA"/>
</dbReference>
<keyword evidence="10" id="KW-1185">Reference proteome</keyword>
<dbReference type="AlphaFoldDB" id="A0A3E0ESD3"/>
<dbReference type="PANTHER" id="PTHR35093:SF8">
    <property type="entry name" value="OUTER MEMBRANE PROTEIN NMB0088-RELATED"/>
    <property type="match status" value="1"/>
</dbReference>
<dbReference type="Proteomes" id="UP000257136">
    <property type="component" value="Unassembled WGS sequence"/>
</dbReference>
<dbReference type="OrthoDB" id="9765571at2"/>
<keyword evidence="3" id="KW-1134">Transmembrane beta strand</keyword>